<evidence type="ECO:0000256" key="7">
    <source>
        <dbReference type="ARBA" id="ARBA00023284"/>
    </source>
</evidence>
<dbReference type="EMBL" id="CP030918">
    <property type="protein sequence ID" value="AXC49821.1"/>
    <property type="molecule type" value="Genomic_DNA"/>
</dbReference>
<dbReference type="RefSeq" id="WP_114076140.1">
    <property type="nucleotide sequence ID" value="NZ_CP030918.1"/>
</dbReference>
<dbReference type="PRINTS" id="PR00368">
    <property type="entry name" value="FADPNR"/>
</dbReference>
<dbReference type="Gene3D" id="3.50.50.60">
    <property type="entry name" value="FAD/NAD(P)-binding domain"/>
    <property type="match status" value="2"/>
</dbReference>
<keyword evidence="6" id="KW-1015">Disulfide bond</keyword>
<comment type="similarity">
    <text evidence="1 8">Belongs to the class-II pyridine nucleotide-disulfide oxidoreductase family.</text>
</comment>
<evidence type="ECO:0000256" key="3">
    <source>
        <dbReference type="ARBA" id="ARBA00022630"/>
    </source>
</evidence>
<comment type="subunit">
    <text evidence="8">Homodimer.</text>
</comment>
<accession>A0A344PKB6</accession>
<dbReference type="AlphaFoldDB" id="A0A344PKB6"/>
<dbReference type="OrthoDB" id="9806179at2"/>
<dbReference type="SUPFAM" id="SSF51905">
    <property type="entry name" value="FAD/NAD(P)-binding domain"/>
    <property type="match status" value="1"/>
</dbReference>
<dbReference type="GO" id="GO:0004791">
    <property type="term" value="F:thioredoxin-disulfide reductase (NADPH) activity"/>
    <property type="evidence" value="ECO:0007669"/>
    <property type="project" value="UniProtKB-UniRule"/>
</dbReference>
<dbReference type="KEGG" id="pars:DRW48_09080"/>
<evidence type="ECO:0000256" key="1">
    <source>
        <dbReference type="ARBA" id="ARBA00009333"/>
    </source>
</evidence>
<dbReference type="InterPro" id="IPR023753">
    <property type="entry name" value="FAD/NAD-binding_dom"/>
</dbReference>
<keyword evidence="7 8" id="KW-0676">Redox-active center</keyword>
<keyword evidence="9" id="KW-0521">NADP</keyword>
<dbReference type="InterPro" id="IPR036188">
    <property type="entry name" value="FAD/NAD-bd_sf"/>
</dbReference>
<dbReference type="EC" id="1.8.1.9" evidence="8"/>
<protein>
    <recommendedName>
        <fullName evidence="2 8">Thioredoxin reductase</fullName>
        <ecNumber evidence="8">1.8.1.9</ecNumber>
    </recommendedName>
</protein>
<gene>
    <name evidence="11" type="primary">trxB</name>
    <name evidence="11" type="ORF">DRW48_09080</name>
</gene>
<evidence type="ECO:0000256" key="6">
    <source>
        <dbReference type="ARBA" id="ARBA00023157"/>
    </source>
</evidence>
<organism evidence="11 12">
    <name type="scientific">Paracoccus suum</name>
    <dbReference type="NCBI Taxonomy" id="2259340"/>
    <lineage>
        <taxon>Bacteria</taxon>
        <taxon>Pseudomonadati</taxon>
        <taxon>Pseudomonadota</taxon>
        <taxon>Alphaproteobacteria</taxon>
        <taxon>Rhodobacterales</taxon>
        <taxon>Paracoccaceae</taxon>
        <taxon>Paracoccus</taxon>
    </lineage>
</organism>
<evidence type="ECO:0000256" key="5">
    <source>
        <dbReference type="ARBA" id="ARBA00023002"/>
    </source>
</evidence>
<proteinExistence type="inferred from homology"/>
<dbReference type="Proteomes" id="UP000252023">
    <property type="component" value="Chromosome"/>
</dbReference>
<keyword evidence="12" id="KW-1185">Reference proteome</keyword>
<dbReference type="InterPro" id="IPR005982">
    <property type="entry name" value="Thioredox_Rdtase"/>
</dbReference>
<dbReference type="PRINTS" id="PR00469">
    <property type="entry name" value="PNDRDTASEII"/>
</dbReference>
<dbReference type="GO" id="GO:0019430">
    <property type="term" value="P:removal of superoxide radicals"/>
    <property type="evidence" value="ECO:0007669"/>
    <property type="project" value="UniProtKB-UniRule"/>
</dbReference>
<dbReference type="InterPro" id="IPR008255">
    <property type="entry name" value="Pyr_nucl-diS_OxRdtase_2_AS"/>
</dbReference>
<dbReference type="PANTHER" id="PTHR48105">
    <property type="entry name" value="THIOREDOXIN REDUCTASE 1-RELATED-RELATED"/>
    <property type="match status" value="1"/>
</dbReference>
<sequence>MSDQTARHVRLLIIGSGPAGYTAGVYAARAMLQPLLIQGIQPGGQLTITTDVENWIGDLSVQGPDLMARMEAHAREMGTEIVSDVVTELDLFKRPFRAVCDSGLVVTADAVVLATGAQARWLGLESEQRLQGFGVSACATCDGFFYRGKQVVVVGGGNTAVEEALFLTNFATKVTLVHRRDSLRAERVMQQRLFNHPKIEVIWNAEVDEILGGGQPQGVTGVQLRSTVDGTTQVLPADGVFIAIGHAPASELVKDQLELHDGGYVVVEPGSTRTSVPGVFAAGDLTDHIYRQAVTSAGMGCMAALDAERWLSEQEAEAGVPADVAPAASEVAIA</sequence>
<keyword evidence="4 8" id="KW-0274">FAD</keyword>
<dbReference type="InterPro" id="IPR050097">
    <property type="entry name" value="Ferredoxin-NADP_redctase_2"/>
</dbReference>
<evidence type="ECO:0000256" key="9">
    <source>
        <dbReference type="RuleBase" id="RU003881"/>
    </source>
</evidence>
<evidence type="ECO:0000259" key="10">
    <source>
        <dbReference type="Pfam" id="PF07992"/>
    </source>
</evidence>
<evidence type="ECO:0000313" key="12">
    <source>
        <dbReference type="Proteomes" id="UP000252023"/>
    </source>
</evidence>
<dbReference type="PROSITE" id="PS00573">
    <property type="entry name" value="PYRIDINE_REDOX_2"/>
    <property type="match status" value="1"/>
</dbReference>
<dbReference type="GO" id="GO:0005737">
    <property type="term" value="C:cytoplasm"/>
    <property type="evidence" value="ECO:0007669"/>
    <property type="project" value="InterPro"/>
</dbReference>
<comment type="catalytic activity">
    <reaction evidence="8">
        <text>[thioredoxin]-dithiol + NADP(+) = [thioredoxin]-disulfide + NADPH + H(+)</text>
        <dbReference type="Rhea" id="RHEA:20345"/>
        <dbReference type="Rhea" id="RHEA-COMP:10698"/>
        <dbReference type="Rhea" id="RHEA-COMP:10700"/>
        <dbReference type="ChEBI" id="CHEBI:15378"/>
        <dbReference type="ChEBI" id="CHEBI:29950"/>
        <dbReference type="ChEBI" id="CHEBI:50058"/>
        <dbReference type="ChEBI" id="CHEBI:57783"/>
        <dbReference type="ChEBI" id="CHEBI:58349"/>
        <dbReference type="EC" id="1.8.1.9"/>
    </reaction>
</comment>
<keyword evidence="5 8" id="KW-0560">Oxidoreductase</keyword>
<feature type="domain" description="FAD/NAD(P)-binding" evidence="10">
    <location>
        <begin position="10"/>
        <end position="300"/>
    </location>
</feature>
<evidence type="ECO:0000256" key="8">
    <source>
        <dbReference type="RuleBase" id="RU003880"/>
    </source>
</evidence>
<reference evidence="12" key="1">
    <citation type="submission" date="2018-07" db="EMBL/GenBank/DDBJ databases">
        <title>Genome sequencing of Paracoccus sp. SC2-6.</title>
        <authorList>
            <person name="Heo J."/>
            <person name="Kim S.-J."/>
            <person name="Kwon S.-W."/>
        </authorList>
    </citation>
    <scope>NUCLEOTIDE SEQUENCE [LARGE SCALE GENOMIC DNA]</scope>
    <source>
        <strain evidence="12">SC2-6</strain>
    </source>
</reference>
<evidence type="ECO:0000256" key="2">
    <source>
        <dbReference type="ARBA" id="ARBA00018719"/>
    </source>
</evidence>
<name>A0A344PKB6_9RHOB</name>
<evidence type="ECO:0000313" key="11">
    <source>
        <dbReference type="EMBL" id="AXC49821.1"/>
    </source>
</evidence>
<comment type="cofactor">
    <cofactor evidence="9">
        <name>FAD</name>
        <dbReference type="ChEBI" id="CHEBI:57692"/>
    </cofactor>
    <text evidence="9">Binds 1 FAD per subunit.</text>
</comment>
<dbReference type="NCBIfam" id="TIGR01292">
    <property type="entry name" value="TRX_reduct"/>
    <property type="match status" value="1"/>
</dbReference>
<evidence type="ECO:0000256" key="4">
    <source>
        <dbReference type="ARBA" id="ARBA00022827"/>
    </source>
</evidence>
<keyword evidence="3 8" id="KW-0285">Flavoprotein</keyword>
<dbReference type="Pfam" id="PF07992">
    <property type="entry name" value="Pyr_redox_2"/>
    <property type="match status" value="1"/>
</dbReference>